<dbReference type="EMBL" id="VDMD01000009">
    <property type="protein sequence ID" value="TRM63432.1"/>
    <property type="molecule type" value="Genomic_DNA"/>
</dbReference>
<proteinExistence type="predicted"/>
<gene>
    <name evidence="2" type="ORF">BD626DRAFT_402463</name>
</gene>
<comment type="caution">
    <text evidence="2">The sequence shown here is derived from an EMBL/GenBank/DDBJ whole genome shotgun (WGS) entry which is preliminary data.</text>
</comment>
<evidence type="ECO:0000256" key="1">
    <source>
        <dbReference type="SAM" id="MobiDB-lite"/>
    </source>
</evidence>
<dbReference type="AlphaFoldDB" id="A0A550CF64"/>
<evidence type="ECO:0000313" key="3">
    <source>
        <dbReference type="Proteomes" id="UP000320762"/>
    </source>
</evidence>
<organism evidence="2 3">
    <name type="scientific">Schizophyllum amplum</name>
    <dbReference type="NCBI Taxonomy" id="97359"/>
    <lineage>
        <taxon>Eukaryota</taxon>
        <taxon>Fungi</taxon>
        <taxon>Dikarya</taxon>
        <taxon>Basidiomycota</taxon>
        <taxon>Agaricomycotina</taxon>
        <taxon>Agaricomycetes</taxon>
        <taxon>Agaricomycetidae</taxon>
        <taxon>Agaricales</taxon>
        <taxon>Schizophyllaceae</taxon>
        <taxon>Schizophyllum</taxon>
    </lineage>
</organism>
<dbReference type="STRING" id="97359.A0A550CF64"/>
<accession>A0A550CF64</accession>
<keyword evidence="3" id="KW-1185">Reference proteome</keyword>
<name>A0A550CF64_9AGAR</name>
<reference evidence="2 3" key="1">
    <citation type="journal article" date="2019" name="New Phytol.">
        <title>Comparative genomics reveals unique wood-decay strategies and fruiting body development in the Schizophyllaceae.</title>
        <authorList>
            <person name="Almasi E."/>
            <person name="Sahu N."/>
            <person name="Krizsan K."/>
            <person name="Balint B."/>
            <person name="Kovacs G.M."/>
            <person name="Kiss B."/>
            <person name="Cseklye J."/>
            <person name="Drula E."/>
            <person name="Henrissat B."/>
            <person name="Nagy I."/>
            <person name="Chovatia M."/>
            <person name="Adam C."/>
            <person name="LaButti K."/>
            <person name="Lipzen A."/>
            <person name="Riley R."/>
            <person name="Grigoriev I.V."/>
            <person name="Nagy L.G."/>
        </authorList>
    </citation>
    <scope>NUCLEOTIDE SEQUENCE [LARGE SCALE GENOMIC DNA]</scope>
    <source>
        <strain evidence="2 3">NL-1724</strain>
    </source>
</reference>
<evidence type="ECO:0000313" key="2">
    <source>
        <dbReference type="EMBL" id="TRM63432.1"/>
    </source>
</evidence>
<evidence type="ECO:0008006" key="4">
    <source>
        <dbReference type="Google" id="ProtNLM"/>
    </source>
</evidence>
<protein>
    <recommendedName>
        <fullName evidence="4">HNH nuclease domain-containing protein</fullName>
    </recommendedName>
</protein>
<dbReference type="OrthoDB" id="3133596at2759"/>
<sequence length="311" mass="34523">MTTRSKALILLVPNKTPTKKPVLYVPRRPKAIGHITPQRNIIKGDPRPRVEDLEKVAPAGARCGVTKRNNRLKSIQISHAADRGTCGADLLLLEVMLGMEYKKLNLDTRPNLIFLTVEIHSAYDHGFCVILPMLSTLSILSQAIKRQEVKGWTRKKPPVRNAQGYIHHEDVFPFTLAGRKFRFVPLLSWDGDQPSIQCWTDHADGTVTRTTYDPPFTTPTGQAVLPVLTLHCCPYFVVWKAFKILSKPGAQVPEYALQEAKLVLKIGAMMTENFAAAADAADPGDNLEPRSSPSAYEPPSSPIKRTRASAR</sequence>
<dbReference type="Proteomes" id="UP000320762">
    <property type="component" value="Unassembled WGS sequence"/>
</dbReference>
<feature type="region of interest" description="Disordered" evidence="1">
    <location>
        <begin position="280"/>
        <end position="311"/>
    </location>
</feature>
<feature type="compositionally biased region" description="Low complexity" evidence="1">
    <location>
        <begin position="289"/>
        <end position="298"/>
    </location>
</feature>